<reference evidence="1" key="1">
    <citation type="submission" date="2014-09" db="EMBL/GenBank/DDBJ databases">
        <authorList>
            <person name="Magalhaes I.L.F."/>
            <person name="Oliveira U."/>
            <person name="Santos F.R."/>
            <person name="Vidigal T.H.D.A."/>
            <person name="Brescovit A.D."/>
            <person name="Santos A.J."/>
        </authorList>
    </citation>
    <scope>NUCLEOTIDE SEQUENCE</scope>
    <source>
        <tissue evidence="1">Shoot tissue taken approximately 20 cm above the soil surface</tissue>
    </source>
</reference>
<name>A0A0A8YUS5_ARUDO</name>
<organism evidence="1">
    <name type="scientific">Arundo donax</name>
    <name type="common">Giant reed</name>
    <name type="synonym">Donax arundinaceus</name>
    <dbReference type="NCBI Taxonomy" id="35708"/>
    <lineage>
        <taxon>Eukaryota</taxon>
        <taxon>Viridiplantae</taxon>
        <taxon>Streptophyta</taxon>
        <taxon>Embryophyta</taxon>
        <taxon>Tracheophyta</taxon>
        <taxon>Spermatophyta</taxon>
        <taxon>Magnoliopsida</taxon>
        <taxon>Liliopsida</taxon>
        <taxon>Poales</taxon>
        <taxon>Poaceae</taxon>
        <taxon>PACMAD clade</taxon>
        <taxon>Arundinoideae</taxon>
        <taxon>Arundineae</taxon>
        <taxon>Arundo</taxon>
    </lineage>
</organism>
<reference evidence="1" key="2">
    <citation type="journal article" date="2015" name="Data Brief">
        <title>Shoot transcriptome of the giant reed, Arundo donax.</title>
        <authorList>
            <person name="Barrero R.A."/>
            <person name="Guerrero F.D."/>
            <person name="Moolhuijzen P."/>
            <person name="Goolsby J.A."/>
            <person name="Tidwell J."/>
            <person name="Bellgard S.E."/>
            <person name="Bellgard M.I."/>
        </authorList>
    </citation>
    <scope>NUCLEOTIDE SEQUENCE</scope>
    <source>
        <tissue evidence="1">Shoot tissue taken approximately 20 cm above the soil surface</tissue>
    </source>
</reference>
<accession>A0A0A8YUS5</accession>
<evidence type="ECO:0000313" key="1">
    <source>
        <dbReference type="EMBL" id="JAD30894.1"/>
    </source>
</evidence>
<dbReference type="EMBL" id="GBRH01267001">
    <property type="protein sequence ID" value="JAD30894.1"/>
    <property type="molecule type" value="Transcribed_RNA"/>
</dbReference>
<proteinExistence type="predicted"/>
<protein>
    <submittedName>
        <fullName evidence="1">Uncharacterized protein</fullName>
    </submittedName>
</protein>
<dbReference type="AlphaFoldDB" id="A0A0A8YUS5"/>
<sequence>MTLGASEFRMIRDGRIHAVHHNQLELLVS</sequence>